<dbReference type="InterPro" id="IPR038158">
    <property type="entry name" value="H-NOX_domain_sf"/>
</dbReference>
<dbReference type="Pfam" id="PF07700">
    <property type="entry name" value="HNOB"/>
    <property type="match status" value="1"/>
</dbReference>
<dbReference type="Gene3D" id="3.90.1520.10">
    <property type="entry name" value="H-NOX domain"/>
    <property type="match status" value="1"/>
</dbReference>
<dbReference type="OrthoDB" id="7266652at2"/>
<dbReference type="STRING" id="211460.YH63_10700"/>
<dbReference type="Proteomes" id="UP000034832">
    <property type="component" value="Unassembled WGS sequence"/>
</dbReference>
<proteinExistence type="predicted"/>
<dbReference type="InterPro" id="IPR004096">
    <property type="entry name" value="V4R"/>
</dbReference>
<dbReference type="PANTHER" id="PTHR45655">
    <property type="entry name" value="GUANYLATE CYCLASE SOLUBLE SUBUNIT BETA-2"/>
    <property type="match status" value="1"/>
</dbReference>
<reference evidence="2" key="1">
    <citation type="submission" date="2019-04" db="EMBL/GenBank/DDBJ databases">
        <title>Whole genome sequencing of cave bacteria.</title>
        <authorList>
            <person name="Gan H.M."/>
            <person name="Barton H."/>
            <person name="Savka M.A."/>
        </authorList>
    </citation>
    <scope>NUCLEOTIDE SEQUENCE [LARGE SCALE GENOMIC DNA]</scope>
    <source>
        <strain evidence="2">LC387</strain>
    </source>
</reference>
<protein>
    <submittedName>
        <fullName evidence="2">Heme NO-binding protein</fullName>
    </submittedName>
</protein>
<dbReference type="RefSeq" id="WP_046828018.1">
    <property type="nucleotide sequence ID" value="NZ_LBIA02000001.1"/>
</dbReference>
<dbReference type="SUPFAM" id="SSF111126">
    <property type="entry name" value="Ligand-binding domain in the NO signalling and Golgi transport"/>
    <property type="match status" value="1"/>
</dbReference>
<dbReference type="GO" id="GO:0020037">
    <property type="term" value="F:heme binding"/>
    <property type="evidence" value="ECO:0007669"/>
    <property type="project" value="InterPro"/>
</dbReference>
<name>A0A4U6BRN7_9BRAD</name>
<comment type="caution">
    <text evidence="2">The sequence shown here is derived from an EMBL/GenBank/DDBJ whole genome shotgun (WGS) entry which is preliminary data.</text>
</comment>
<accession>A0A4U6BRN7</accession>
<evidence type="ECO:0000259" key="1">
    <source>
        <dbReference type="SMART" id="SM00989"/>
    </source>
</evidence>
<feature type="domain" description="4-vinyl reductase 4VR" evidence="1">
    <location>
        <begin position="116"/>
        <end position="177"/>
    </location>
</feature>
<dbReference type="PANTHER" id="PTHR45655:SF13">
    <property type="entry name" value="SOLUBLE GUANYLATE CYCLASE GCY-32-RELATED"/>
    <property type="match status" value="1"/>
</dbReference>
<dbReference type="SMART" id="SM00989">
    <property type="entry name" value="V4R"/>
    <property type="match status" value="1"/>
</dbReference>
<dbReference type="InterPro" id="IPR024096">
    <property type="entry name" value="NO_sig/Golgi_transp_ligand-bd"/>
</dbReference>
<organism evidence="2 3">
    <name type="scientific">Afipia massiliensis</name>
    <dbReference type="NCBI Taxonomy" id="211460"/>
    <lineage>
        <taxon>Bacteria</taxon>
        <taxon>Pseudomonadati</taxon>
        <taxon>Pseudomonadota</taxon>
        <taxon>Alphaproteobacteria</taxon>
        <taxon>Hyphomicrobiales</taxon>
        <taxon>Nitrobacteraceae</taxon>
        <taxon>Afipia</taxon>
    </lineage>
</organism>
<sequence length="179" mass="20152">MKGVIFNVLEEVVTQQFSQDVWEDLVDKAGVDGAYTSLGNYADEELVSLVTTSAEVLGKTPGEILRWFGQSAMPLLATRYPSLFESHQSSRDFVLSVNKIIHPEVRKLYTGASCPFFHFKPSDNGSMMMAYHSQRKLCMLAQGFIEGAADHYHDHADVHHRECMHNGDEKCLLEIKWAA</sequence>
<dbReference type="AlphaFoldDB" id="A0A4U6BRN7"/>
<evidence type="ECO:0000313" key="2">
    <source>
        <dbReference type="EMBL" id="TKT71404.1"/>
    </source>
</evidence>
<gene>
    <name evidence="2" type="ORF">YH63_008245</name>
</gene>
<evidence type="ECO:0000313" key="3">
    <source>
        <dbReference type="Proteomes" id="UP000034832"/>
    </source>
</evidence>
<dbReference type="EMBL" id="LBIA02000001">
    <property type="protein sequence ID" value="TKT71404.1"/>
    <property type="molecule type" value="Genomic_DNA"/>
</dbReference>
<keyword evidence="3" id="KW-1185">Reference proteome</keyword>
<dbReference type="InterPro" id="IPR011644">
    <property type="entry name" value="Heme_NO-bd"/>
</dbReference>